<keyword evidence="1" id="KW-0805">Transcription regulation</keyword>
<organism evidence="6 7">
    <name type="scientific">Pseudooceanicola albus</name>
    <dbReference type="NCBI Taxonomy" id="2692189"/>
    <lineage>
        <taxon>Bacteria</taxon>
        <taxon>Pseudomonadati</taxon>
        <taxon>Pseudomonadota</taxon>
        <taxon>Alphaproteobacteria</taxon>
        <taxon>Rhodobacterales</taxon>
        <taxon>Paracoccaceae</taxon>
        <taxon>Pseudooceanicola</taxon>
    </lineage>
</organism>
<dbReference type="Proteomes" id="UP000477911">
    <property type="component" value="Unassembled WGS sequence"/>
</dbReference>
<evidence type="ECO:0000313" key="7">
    <source>
        <dbReference type="Proteomes" id="UP000477911"/>
    </source>
</evidence>
<keyword evidence="7" id="KW-1185">Reference proteome</keyword>
<evidence type="ECO:0000256" key="2">
    <source>
        <dbReference type="ARBA" id="ARBA00023125"/>
    </source>
</evidence>
<evidence type="ECO:0000256" key="3">
    <source>
        <dbReference type="ARBA" id="ARBA00023163"/>
    </source>
</evidence>
<dbReference type="Gene3D" id="1.10.357.10">
    <property type="entry name" value="Tetracycline Repressor, domain 2"/>
    <property type="match status" value="1"/>
</dbReference>
<sequence length="201" mass="21068">MEPHPIPQAAVTTRKTPRQARAKATCDAVLEAAARLLERGGPEAVTTNAVAELAGVSIGSLYQYFPGRAAILAELIRATRAALLTDLERTCLEVRTLPLPQAVARLLDVVLAHHLARPARIAALEALEAPLPLAAETAALDRRITGAVAALLAAQGVADPQTAARDLAAITRALIDTSLSAGDLPALRPRLERALHGYLGL</sequence>
<dbReference type="GO" id="GO:0000976">
    <property type="term" value="F:transcription cis-regulatory region binding"/>
    <property type="evidence" value="ECO:0007669"/>
    <property type="project" value="TreeGrafter"/>
</dbReference>
<feature type="DNA-binding region" description="H-T-H motif" evidence="4">
    <location>
        <begin position="46"/>
        <end position="65"/>
    </location>
</feature>
<gene>
    <name evidence="6" type="ORF">GR170_01905</name>
</gene>
<dbReference type="SUPFAM" id="SSF46689">
    <property type="entry name" value="Homeodomain-like"/>
    <property type="match status" value="1"/>
</dbReference>
<protein>
    <submittedName>
        <fullName evidence="6">TetR family transcriptional regulator</fullName>
    </submittedName>
</protein>
<dbReference type="InterPro" id="IPR009057">
    <property type="entry name" value="Homeodomain-like_sf"/>
</dbReference>
<dbReference type="GO" id="GO:0003700">
    <property type="term" value="F:DNA-binding transcription factor activity"/>
    <property type="evidence" value="ECO:0007669"/>
    <property type="project" value="TreeGrafter"/>
</dbReference>
<keyword evidence="3" id="KW-0804">Transcription</keyword>
<dbReference type="PANTHER" id="PTHR30055:SF234">
    <property type="entry name" value="HTH-TYPE TRANSCRIPTIONAL REGULATOR BETI"/>
    <property type="match status" value="1"/>
</dbReference>
<dbReference type="PROSITE" id="PS50977">
    <property type="entry name" value="HTH_TETR_2"/>
    <property type="match status" value="1"/>
</dbReference>
<accession>A0A6L7FXT1</accession>
<dbReference type="InterPro" id="IPR041669">
    <property type="entry name" value="TetR_C_15"/>
</dbReference>
<dbReference type="EMBL" id="WUMU01000001">
    <property type="protein sequence ID" value="MXN16575.1"/>
    <property type="molecule type" value="Genomic_DNA"/>
</dbReference>
<comment type="caution">
    <text evidence="6">The sequence shown here is derived from an EMBL/GenBank/DDBJ whole genome shotgun (WGS) entry which is preliminary data.</text>
</comment>
<dbReference type="Pfam" id="PF17918">
    <property type="entry name" value="TetR_C_15"/>
    <property type="match status" value="1"/>
</dbReference>
<dbReference type="InterPro" id="IPR001647">
    <property type="entry name" value="HTH_TetR"/>
</dbReference>
<evidence type="ECO:0000313" key="6">
    <source>
        <dbReference type="EMBL" id="MXN16575.1"/>
    </source>
</evidence>
<reference evidence="6 7" key="1">
    <citation type="submission" date="2019-12" db="EMBL/GenBank/DDBJ databases">
        <authorList>
            <person name="Li M."/>
        </authorList>
    </citation>
    <scope>NUCLEOTIDE SEQUENCE [LARGE SCALE GENOMIC DNA]</scope>
    <source>
        <strain evidence="6 7">GBMRC 2024</strain>
    </source>
</reference>
<evidence type="ECO:0000256" key="4">
    <source>
        <dbReference type="PROSITE-ProRule" id="PRU00335"/>
    </source>
</evidence>
<proteinExistence type="predicted"/>
<dbReference type="PRINTS" id="PR00455">
    <property type="entry name" value="HTHTETR"/>
</dbReference>
<feature type="domain" description="HTH tetR-type" evidence="5">
    <location>
        <begin position="23"/>
        <end position="83"/>
    </location>
</feature>
<name>A0A6L7FXT1_9RHOB</name>
<dbReference type="InterPro" id="IPR050109">
    <property type="entry name" value="HTH-type_TetR-like_transc_reg"/>
</dbReference>
<dbReference type="Pfam" id="PF00440">
    <property type="entry name" value="TetR_N"/>
    <property type="match status" value="1"/>
</dbReference>
<keyword evidence="2 4" id="KW-0238">DNA-binding</keyword>
<evidence type="ECO:0000256" key="1">
    <source>
        <dbReference type="ARBA" id="ARBA00023015"/>
    </source>
</evidence>
<dbReference type="PANTHER" id="PTHR30055">
    <property type="entry name" value="HTH-TYPE TRANSCRIPTIONAL REGULATOR RUTR"/>
    <property type="match status" value="1"/>
</dbReference>
<dbReference type="AlphaFoldDB" id="A0A6L7FXT1"/>
<evidence type="ECO:0000259" key="5">
    <source>
        <dbReference type="PROSITE" id="PS50977"/>
    </source>
</evidence>